<accession>A0A382VD32</accession>
<sequence length="284" mass="30566">MADVTVKYVADITENPDNPVPGINDPAGAFRTDSSVDGAAAIYPDILTLTAGGTVGTGAEDSVKGAKPILTTRTASRVIADVYAVRSDWFAANPDRVKSIAKTLLEEQKFFRDHLDNIGKKKSADQAKLREFKQLSRPLAGIFLFDEAAVEDFVMWLGLDSELALFSGNEEFFGNDKSPVGFASANKRIQSYYVAGGLISSQTLPAAAKFKWFESEAVPVPAVAVKHVFSSAQAVRAAAESSSAGTLFTYTFGFPASMADLAWRDYPDVFNTIHEKVTRYGGAV</sequence>
<evidence type="ECO:0000313" key="1">
    <source>
        <dbReference type="EMBL" id="SVD44452.1"/>
    </source>
</evidence>
<dbReference type="AlphaFoldDB" id="A0A382VD32"/>
<protein>
    <submittedName>
        <fullName evidence="1">Uncharacterized protein</fullName>
    </submittedName>
</protein>
<feature type="non-terminal residue" evidence="1">
    <location>
        <position position="284"/>
    </location>
</feature>
<reference evidence="1" key="1">
    <citation type="submission" date="2018-05" db="EMBL/GenBank/DDBJ databases">
        <authorList>
            <person name="Lanie J.A."/>
            <person name="Ng W.-L."/>
            <person name="Kazmierczak K.M."/>
            <person name="Andrzejewski T.M."/>
            <person name="Davidsen T.M."/>
            <person name="Wayne K.J."/>
            <person name="Tettelin H."/>
            <person name="Glass J.I."/>
            <person name="Rusch D."/>
            <person name="Podicherti R."/>
            <person name="Tsui H.-C.T."/>
            <person name="Winkler M.E."/>
        </authorList>
    </citation>
    <scope>NUCLEOTIDE SEQUENCE</scope>
</reference>
<gene>
    <name evidence="1" type="ORF">METZ01_LOCUS397306</name>
</gene>
<organism evidence="1">
    <name type="scientific">marine metagenome</name>
    <dbReference type="NCBI Taxonomy" id="408172"/>
    <lineage>
        <taxon>unclassified sequences</taxon>
        <taxon>metagenomes</taxon>
        <taxon>ecological metagenomes</taxon>
    </lineage>
</organism>
<proteinExistence type="predicted"/>
<dbReference type="EMBL" id="UINC01151062">
    <property type="protein sequence ID" value="SVD44452.1"/>
    <property type="molecule type" value="Genomic_DNA"/>
</dbReference>
<name>A0A382VD32_9ZZZZ</name>